<keyword evidence="2" id="KW-1185">Reference proteome</keyword>
<name>A0ACC2LB79_PERAE</name>
<dbReference type="EMBL" id="CM056815">
    <property type="protein sequence ID" value="KAJ8630362.1"/>
    <property type="molecule type" value="Genomic_DNA"/>
</dbReference>
<proteinExistence type="predicted"/>
<dbReference type="Proteomes" id="UP001234297">
    <property type="component" value="Chromosome 7"/>
</dbReference>
<sequence length="117" mass="11997">MELKVGEGGGDEMPEVEVGGRGDEVESDVLSTGGLVEQGKDGSHGAAQVGGVEGHGNVDSGGGADGNGRRDGRAVWRIVEFGSLLKVWGCIGFMKEDEHEDEGEGVHTTSLGHCYGG</sequence>
<accession>A0ACC2LB79</accession>
<reference evidence="1 2" key="1">
    <citation type="journal article" date="2022" name="Hortic Res">
        <title>A haplotype resolved chromosomal level avocado genome allows analysis of novel avocado genes.</title>
        <authorList>
            <person name="Nath O."/>
            <person name="Fletcher S.J."/>
            <person name="Hayward A."/>
            <person name="Shaw L.M."/>
            <person name="Masouleh A.K."/>
            <person name="Furtado A."/>
            <person name="Henry R.J."/>
            <person name="Mitter N."/>
        </authorList>
    </citation>
    <scope>NUCLEOTIDE SEQUENCE [LARGE SCALE GENOMIC DNA]</scope>
    <source>
        <strain evidence="2">cv. Hass</strain>
    </source>
</reference>
<evidence type="ECO:0000313" key="1">
    <source>
        <dbReference type="EMBL" id="KAJ8630362.1"/>
    </source>
</evidence>
<evidence type="ECO:0000313" key="2">
    <source>
        <dbReference type="Proteomes" id="UP001234297"/>
    </source>
</evidence>
<comment type="caution">
    <text evidence="1">The sequence shown here is derived from an EMBL/GenBank/DDBJ whole genome shotgun (WGS) entry which is preliminary data.</text>
</comment>
<organism evidence="1 2">
    <name type="scientific">Persea americana</name>
    <name type="common">Avocado</name>
    <dbReference type="NCBI Taxonomy" id="3435"/>
    <lineage>
        <taxon>Eukaryota</taxon>
        <taxon>Viridiplantae</taxon>
        <taxon>Streptophyta</taxon>
        <taxon>Embryophyta</taxon>
        <taxon>Tracheophyta</taxon>
        <taxon>Spermatophyta</taxon>
        <taxon>Magnoliopsida</taxon>
        <taxon>Magnoliidae</taxon>
        <taxon>Laurales</taxon>
        <taxon>Lauraceae</taxon>
        <taxon>Persea</taxon>
    </lineage>
</organism>
<gene>
    <name evidence="1" type="ORF">MRB53_023685</name>
</gene>
<protein>
    <submittedName>
        <fullName evidence="1">Uncharacterized protein</fullName>
    </submittedName>
</protein>